<organism evidence="1">
    <name type="scientific">Prunus dulcis</name>
    <name type="common">Almond</name>
    <name type="synonym">Amygdalus dulcis</name>
    <dbReference type="NCBI Taxonomy" id="3755"/>
    <lineage>
        <taxon>Eukaryota</taxon>
        <taxon>Viridiplantae</taxon>
        <taxon>Streptophyta</taxon>
        <taxon>Embryophyta</taxon>
        <taxon>Tracheophyta</taxon>
        <taxon>Spermatophyta</taxon>
        <taxon>Magnoliopsida</taxon>
        <taxon>eudicotyledons</taxon>
        <taxon>Gunneridae</taxon>
        <taxon>Pentapetalae</taxon>
        <taxon>rosids</taxon>
        <taxon>fabids</taxon>
        <taxon>Rosales</taxon>
        <taxon>Rosaceae</taxon>
        <taxon>Amygdaloideae</taxon>
        <taxon>Amygdaleae</taxon>
        <taxon>Prunus</taxon>
    </lineage>
</organism>
<dbReference type="AlphaFoldDB" id="A0A4Y1RXH1"/>
<evidence type="ECO:0000313" key="1">
    <source>
        <dbReference type="EMBL" id="BBH08665.1"/>
    </source>
</evidence>
<accession>A0A4Y1RXH1</accession>
<proteinExistence type="predicted"/>
<protein>
    <submittedName>
        <fullName evidence="1">Uncharacterized protein</fullName>
    </submittedName>
</protein>
<dbReference type="EMBL" id="AP019303">
    <property type="protein sequence ID" value="BBH08665.1"/>
    <property type="molecule type" value="Genomic_DNA"/>
</dbReference>
<dbReference type="PANTHER" id="PTHR47176">
    <property type="entry name" value="OSJNBA0020J04.13 PROTEIN"/>
    <property type="match status" value="1"/>
</dbReference>
<sequence length="78" mass="8869">MEYVAERTPNWLNTLKQFFEATPSAAVGEIGLDKGSQGKKVDFTDQRTLFLKLYLIRVLLEAYSMQASGEKSIKVLKR</sequence>
<dbReference type="Gene3D" id="3.20.20.140">
    <property type="entry name" value="Metal-dependent hydrolases"/>
    <property type="match status" value="1"/>
</dbReference>
<name>A0A4Y1RXH1_PRUDU</name>
<reference evidence="1" key="1">
    <citation type="journal article" date="2019" name="Science">
        <title>Mutation of a bHLH transcription factor allowed almond domestication.</title>
        <authorList>
            <person name="Sanchez-Perez R."/>
            <person name="Pavan S."/>
            <person name="Mazzeo R."/>
            <person name="Moldovan C."/>
            <person name="Aiese Cigliano R."/>
            <person name="Del Cueto J."/>
            <person name="Ricciardi F."/>
            <person name="Lotti C."/>
            <person name="Ricciardi L."/>
            <person name="Dicenta F."/>
            <person name="Lopez-Marques R.L."/>
            <person name="Lindberg Moller B."/>
        </authorList>
    </citation>
    <scope>NUCLEOTIDE SEQUENCE</scope>
</reference>
<dbReference type="PANTHER" id="PTHR47176:SF1">
    <property type="entry name" value="OS04G0577500 PROTEIN"/>
    <property type="match status" value="1"/>
</dbReference>
<gene>
    <name evidence="1" type="ORF">Prudu_020916</name>
</gene>